<evidence type="ECO:0000313" key="3">
    <source>
        <dbReference type="EMBL" id="QJH92492.1"/>
    </source>
</evidence>
<gene>
    <name evidence="2" type="ORF">MM171A00102_0043</name>
    <name evidence="3" type="ORF">MM171B00096_0054</name>
</gene>
<dbReference type="EMBL" id="MT143896">
    <property type="protein sequence ID" value="QJH92492.1"/>
    <property type="molecule type" value="Genomic_DNA"/>
</dbReference>
<evidence type="ECO:0000256" key="1">
    <source>
        <dbReference type="SAM" id="MobiDB-lite"/>
    </source>
</evidence>
<organism evidence="2">
    <name type="scientific">viral metagenome</name>
    <dbReference type="NCBI Taxonomy" id="1070528"/>
    <lineage>
        <taxon>unclassified sequences</taxon>
        <taxon>metagenomes</taxon>
        <taxon>organismal metagenomes</taxon>
    </lineage>
</organism>
<accession>A0A6M3M351</accession>
<feature type="region of interest" description="Disordered" evidence="1">
    <location>
        <begin position="1"/>
        <end position="26"/>
    </location>
</feature>
<reference evidence="2" key="1">
    <citation type="submission" date="2020-03" db="EMBL/GenBank/DDBJ databases">
        <title>The deep terrestrial virosphere.</title>
        <authorList>
            <person name="Holmfeldt K."/>
            <person name="Nilsson E."/>
            <person name="Simone D."/>
            <person name="Lopez-Fernandez M."/>
            <person name="Wu X."/>
            <person name="de Brujin I."/>
            <person name="Lundin D."/>
            <person name="Andersson A."/>
            <person name="Bertilsson S."/>
            <person name="Dopson M."/>
        </authorList>
    </citation>
    <scope>NUCLEOTIDE SEQUENCE</scope>
    <source>
        <strain evidence="2">MM171A00102</strain>
        <strain evidence="3">MM171B00096</strain>
    </source>
</reference>
<proteinExistence type="predicted"/>
<dbReference type="AlphaFoldDB" id="A0A6M3M351"/>
<name>A0A6M3M351_9ZZZZ</name>
<evidence type="ECO:0000313" key="2">
    <source>
        <dbReference type="EMBL" id="QJB01484.1"/>
    </source>
</evidence>
<feature type="compositionally biased region" description="Basic and acidic residues" evidence="1">
    <location>
        <begin position="13"/>
        <end position="26"/>
    </location>
</feature>
<feature type="region of interest" description="Disordered" evidence="1">
    <location>
        <begin position="679"/>
        <end position="701"/>
    </location>
</feature>
<dbReference type="EMBL" id="MT143709">
    <property type="protein sequence ID" value="QJB01484.1"/>
    <property type="molecule type" value="Genomic_DNA"/>
</dbReference>
<protein>
    <submittedName>
        <fullName evidence="2">Putative portal protein</fullName>
    </submittedName>
</protein>
<sequence length="701" mass="77947">MADTTNTEATEPVEPRDHSQGKAELGNKLKSKFTIYKKDRAPAEEQWMKNLRQYLGKYDPEFESKMAGNTSRAYPKRTRVKCVSMVSRLMSLLFPAGEKNWTLQASAVPSLSSEALLEALDNWRAANPGQQPTQAQLDKLIFDTAKAAAEMQEKAIEDQLKDVDPYGACDYETLVRRVVHSAVLYGPGIVKGPMVIADRMARYEIDAQGVVQIVDADVYRPYLEFVPCWEYYPDMTAKGFEQMDGEFQRHIYSRQQLTQLATREDFDADVINYVLQAIPEGNYERYSYENLMQELGGQASQAVNEMRKYELLEYWGSMDAETLNNAGLDTGDKKGETRFTAWLLDGKLIKLALNPFPFGTKTYHQFVFEEDEVNLMGSGLPPIMRDSQLAVASFSRMLVDNASVVCGPNVEVDTDIISPSQTSMEIVPFKVWLKEGGTNGQRAVQSVSFDSHIPELLQAIQRFDSFADSETFVSPVTGGDVEGVSGEALRTTGGASMIYANAALPFKDIVRNFDRFTVSVISALVHWNREFHIDSDKMQGDVRPVARGATSLMAKEVRAFALDNLATTLSDEERMYMNPKAMLVERLKVRDLPLETLMATDEEVQQRQKSQSDTAMEQRQQQAAMIAAELKSMDADTMKALSQAQKNLDAADVAVFKALMEALKNGASPEELVGIASRSRGAREGTPGAPVATIPRSVSGV</sequence>